<accession>A0AAW2FA77</accession>
<comment type="caution">
    <text evidence="1">The sequence shown here is derived from an EMBL/GenBank/DDBJ whole genome shotgun (WGS) entry which is preliminary data.</text>
</comment>
<dbReference type="EMBL" id="JADYXP020000013">
    <property type="protein sequence ID" value="KAL0111859.1"/>
    <property type="molecule type" value="Genomic_DNA"/>
</dbReference>
<evidence type="ECO:0000313" key="1">
    <source>
        <dbReference type="EMBL" id="KAL0111859.1"/>
    </source>
</evidence>
<dbReference type="Proteomes" id="UP001430953">
    <property type="component" value="Unassembled WGS sequence"/>
</dbReference>
<keyword evidence="2" id="KW-1185">Reference proteome</keyword>
<proteinExistence type="predicted"/>
<gene>
    <name evidence="1" type="ORF">PUN28_013213</name>
</gene>
<evidence type="ECO:0000313" key="2">
    <source>
        <dbReference type="Proteomes" id="UP001430953"/>
    </source>
</evidence>
<protein>
    <submittedName>
        <fullName evidence="1">Uncharacterized protein</fullName>
    </submittedName>
</protein>
<reference evidence="1 2" key="1">
    <citation type="submission" date="2023-03" db="EMBL/GenBank/DDBJ databases">
        <title>High recombination rates correlate with genetic variation in Cardiocondyla obscurior ants.</title>
        <authorList>
            <person name="Errbii M."/>
        </authorList>
    </citation>
    <scope>NUCLEOTIDE SEQUENCE [LARGE SCALE GENOMIC DNA]</scope>
    <source>
        <strain evidence="1">Alpha-2009</strain>
        <tissue evidence="1">Whole body</tissue>
    </source>
</reference>
<organism evidence="1 2">
    <name type="scientific">Cardiocondyla obscurior</name>
    <dbReference type="NCBI Taxonomy" id="286306"/>
    <lineage>
        <taxon>Eukaryota</taxon>
        <taxon>Metazoa</taxon>
        <taxon>Ecdysozoa</taxon>
        <taxon>Arthropoda</taxon>
        <taxon>Hexapoda</taxon>
        <taxon>Insecta</taxon>
        <taxon>Pterygota</taxon>
        <taxon>Neoptera</taxon>
        <taxon>Endopterygota</taxon>
        <taxon>Hymenoptera</taxon>
        <taxon>Apocrita</taxon>
        <taxon>Aculeata</taxon>
        <taxon>Formicoidea</taxon>
        <taxon>Formicidae</taxon>
        <taxon>Myrmicinae</taxon>
        <taxon>Cardiocondyla</taxon>
    </lineage>
</organism>
<sequence>MNSVPDTFARSFICPFVQQEHAFSAFRNEIECPRFMTHGINIYEGPNEFRVKPVENDAGNCTPARGKTLHSSSLPGTLVQFDIYGAIFQLYTPPNTLIYCDHSEKNNELPTSFFFFLFYFRIIHQQDFPTINRSDAFILHKLSSKRKKKKTIIRPGTKIIKKKQTKINQYAAWRLCSYSWRLVQSMRTFITSLSSQLLLHGDIKLVRYRSS</sequence>
<name>A0AAW2FA77_9HYME</name>
<dbReference type="AlphaFoldDB" id="A0AAW2FA77"/>